<dbReference type="Proteomes" id="UP001196413">
    <property type="component" value="Unassembled WGS sequence"/>
</dbReference>
<dbReference type="AlphaFoldDB" id="A0AAD5N092"/>
<keyword evidence="2" id="KW-1185">Reference proteome</keyword>
<sequence length="110" mass="12245">MVEGEHVLSMVVKSKVYLKSKPFVAGTPTDRGLFKDLKNRVCSIKEGTTSGWNELQAREMKVRGTVRAMAVMANDALCGIRFSRLSQAFNHEHLTERPGSPPIQPARSLF</sequence>
<name>A0AAD5N092_PARTN</name>
<evidence type="ECO:0000313" key="2">
    <source>
        <dbReference type="Proteomes" id="UP001196413"/>
    </source>
</evidence>
<comment type="caution">
    <text evidence="1">The sequence shown here is derived from an EMBL/GenBank/DDBJ whole genome shotgun (WGS) entry which is preliminary data.</text>
</comment>
<reference evidence="1" key="1">
    <citation type="submission" date="2021-06" db="EMBL/GenBank/DDBJ databases">
        <title>Parelaphostrongylus tenuis whole genome reference sequence.</title>
        <authorList>
            <person name="Garwood T.J."/>
            <person name="Larsen P.A."/>
            <person name="Fountain-Jones N.M."/>
            <person name="Garbe J.R."/>
            <person name="Macchietto M.G."/>
            <person name="Kania S.A."/>
            <person name="Gerhold R.W."/>
            <person name="Richards J.E."/>
            <person name="Wolf T.M."/>
        </authorList>
    </citation>
    <scope>NUCLEOTIDE SEQUENCE</scope>
    <source>
        <strain evidence="1">MNPRO001-30</strain>
        <tissue evidence="1">Meninges</tissue>
    </source>
</reference>
<organism evidence="1 2">
    <name type="scientific">Parelaphostrongylus tenuis</name>
    <name type="common">Meningeal worm</name>
    <dbReference type="NCBI Taxonomy" id="148309"/>
    <lineage>
        <taxon>Eukaryota</taxon>
        <taxon>Metazoa</taxon>
        <taxon>Ecdysozoa</taxon>
        <taxon>Nematoda</taxon>
        <taxon>Chromadorea</taxon>
        <taxon>Rhabditida</taxon>
        <taxon>Rhabditina</taxon>
        <taxon>Rhabditomorpha</taxon>
        <taxon>Strongyloidea</taxon>
        <taxon>Metastrongylidae</taxon>
        <taxon>Parelaphostrongylus</taxon>
    </lineage>
</organism>
<protein>
    <submittedName>
        <fullName evidence="1">Uncharacterized protein</fullName>
    </submittedName>
</protein>
<evidence type="ECO:0000313" key="1">
    <source>
        <dbReference type="EMBL" id="KAJ1365763.1"/>
    </source>
</evidence>
<proteinExistence type="predicted"/>
<accession>A0AAD5N092</accession>
<gene>
    <name evidence="1" type="ORF">KIN20_026190</name>
</gene>
<dbReference type="EMBL" id="JAHQIW010005358">
    <property type="protein sequence ID" value="KAJ1365763.1"/>
    <property type="molecule type" value="Genomic_DNA"/>
</dbReference>